<comment type="caution">
    <text evidence="1">The sequence shown here is derived from an EMBL/GenBank/DDBJ whole genome shotgun (WGS) entry which is preliminary data.</text>
</comment>
<reference evidence="1" key="1">
    <citation type="submission" date="2021-03" db="EMBL/GenBank/DDBJ databases">
        <title>Leucobacter chromiisoli sp. nov., isolated from chromium-containing soil of chemical plant.</title>
        <authorList>
            <person name="Xu Z."/>
        </authorList>
    </citation>
    <scope>NUCLEOTIDE SEQUENCE</scope>
    <source>
        <strain evidence="1">K 70/01</strain>
    </source>
</reference>
<proteinExistence type="predicted"/>
<evidence type="ECO:0000313" key="1">
    <source>
        <dbReference type="EMBL" id="MBO2989269.1"/>
    </source>
</evidence>
<dbReference type="RefSeq" id="WP_208237193.1">
    <property type="nucleotide sequence ID" value="NZ_BAAAQU010000001.1"/>
</dbReference>
<evidence type="ECO:0000313" key="2">
    <source>
        <dbReference type="Proteomes" id="UP000668403"/>
    </source>
</evidence>
<sequence length="50" mass="5668">MNNRDEDSWQNLSDSMIELAEAAGRAGLDLWLWLRPVLRDGAQVLLDLLS</sequence>
<gene>
    <name evidence="1" type="ORF">J4H85_04555</name>
</gene>
<dbReference type="AlphaFoldDB" id="A0A939QI48"/>
<accession>A0A939QI48</accession>
<dbReference type="Proteomes" id="UP000668403">
    <property type="component" value="Unassembled WGS sequence"/>
</dbReference>
<name>A0A939QI48_9MICO</name>
<keyword evidence="2" id="KW-1185">Reference proteome</keyword>
<organism evidence="1 2">
    <name type="scientific">Leucobacter tardus</name>
    <dbReference type="NCBI Taxonomy" id="501483"/>
    <lineage>
        <taxon>Bacteria</taxon>
        <taxon>Bacillati</taxon>
        <taxon>Actinomycetota</taxon>
        <taxon>Actinomycetes</taxon>
        <taxon>Micrococcales</taxon>
        <taxon>Microbacteriaceae</taxon>
        <taxon>Leucobacter</taxon>
    </lineage>
</organism>
<protein>
    <submittedName>
        <fullName evidence="1">Uncharacterized protein</fullName>
    </submittedName>
</protein>
<dbReference type="EMBL" id="JAGFBF010000001">
    <property type="protein sequence ID" value="MBO2989269.1"/>
    <property type="molecule type" value="Genomic_DNA"/>
</dbReference>